<evidence type="ECO:0000313" key="2">
    <source>
        <dbReference type="EMBL" id="CEG19061.1"/>
    </source>
</evidence>
<evidence type="ECO:0000256" key="1">
    <source>
        <dbReference type="SAM" id="MobiDB-lite"/>
    </source>
</evidence>
<proteinExistence type="predicted"/>
<evidence type="ECO:0000313" key="3">
    <source>
        <dbReference type="Proteomes" id="UP000052230"/>
    </source>
</evidence>
<dbReference type="AlphaFoldDB" id="A0A0U5FNS5"/>
<reference evidence="2 3" key="1">
    <citation type="submission" date="2014-09" db="EMBL/GenBank/DDBJ databases">
        <authorList>
            <person name="Regsiter A."/>
        </authorList>
    </citation>
    <scope>NUCLEOTIDE SEQUENCE [LARGE SCALE GENOMIC DNA]</scope>
</reference>
<sequence>MYRKRACQGRPAAHPAGRCSARGRRRDRCRRADHALPRLGRVTARGMVAPVVSNHITLFAAETRTLPITTDAARAAGGRSAAVAGHVHHVA</sequence>
<comment type="caution">
    <text evidence="2">The sequence shown here is derived from an EMBL/GenBank/DDBJ whole genome shotgun (WGS) entry which is preliminary data.</text>
</comment>
<feature type="region of interest" description="Disordered" evidence="1">
    <location>
        <begin position="1"/>
        <end position="27"/>
    </location>
</feature>
<gene>
    <name evidence="2" type="ORF">XAC3562_900001</name>
</gene>
<keyword evidence="3" id="KW-1185">Reference proteome</keyword>
<name>A0A0U5FNS5_XANCI</name>
<dbReference type="Proteomes" id="UP000052230">
    <property type="component" value="Unassembled WGS sequence"/>
</dbReference>
<accession>A0A0U5FNS5</accession>
<dbReference type="EMBL" id="CCXZ01000189">
    <property type="protein sequence ID" value="CEG19061.1"/>
    <property type="molecule type" value="Genomic_DNA"/>
</dbReference>
<protein>
    <submittedName>
        <fullName evidence="2">Uncharacterized protein</fullName>
    </submittedName>
</protein>
<organism evidence="2 3">
    <name type="scientific">Xanthomonas citri pv. citri</name>
    <dbReference type="NCBI Taxonomy" id="611301"/>
    <lineage>
        <taxon>Bacteria</taxon>
        <taxon>Pseudomonadati</taxon>
        <taxon>Pseudomonadota</taxon>
        <taxon>Gammaproteobacteria</taxon>
        <taxon>Lysobacterales</taxon>
        <taxon>Lysobacteraceae</taxon>
        <taxon>Xanthomonas</taxon>
    </lineage>
</organism>